<dbReference type="SUPFAM" id="SSF51126">
    <property type="entry name" value="Pectin lyase-like"/>
    <property type="match status" value="1"/>
</dbReference>
<evidence type="ECO:0000313" key="3">
    <source>
        <dbReference type="Proteomes" id="UP000041254"/>
    </source>
</evidence>
<dbReference type="VEuPathDB" id="CryptoDB:Vbra_18683"/>
<dbReference type="PhylomeDB" id="A0A0G4GUU6"/>
<evidence type="ECO:0000313" key="2">
    <source>
        <dbReference type="EMBL" id="CEM34626.1"/>
    </source>
</evidence>
<dbReference type="EMBL" id="CDMY01000831">
    <property type="protein sequence ID" value="CEM34626.1"/>
    <property type="molecule type" value="Genomic_DNA"/>
</dbReference>
<feature type="signal peptide" evidence="1">
    <location>
        <begin position="1"/>
        <end position="23"/>
    </location>
</feature>
<gene>
    <name evidence="2" type="ORF">Vbra_18683</name>
</gene>
<feature type="chain" id="PRO_5005190533" description="DUF1565 domain-containing protein" evidence="1">
    <location>
        <begin position="24"/>
        <end position="389"/>
    </location>
</feature>
<evidence type="ECO:0008006" key="4">
    <source>
        <dbReference type="Google" id="ProtNLM"/>
    </source>
</evidence>
<dbReference type="Gene3D" id="2.160.20.10">
    <property type="entry name" value="Single-stranded right-handed beta-helix, Pectin lyase-like"/>
    <property type="match status" value="1"/>
</dbReference>
<keyword evidence="3" id="KW-1185">Reference proteome</keyword>
<protein>
    <recommendedName>
        <fullName evidence="4">DUF1565 domain-containing protein</fullName>
    </recommendedName>
</protein>
<sequence length="389" mass="42186">MDSYIRLCLVVVYLVTCLPPHWCACPIDQWPQEKLPLGEYSFEESEEGLAWNLKGEVSGIKLENGKAVISTSKKHAYMDLNFGAAGMPDVRRAALAATIDLSQLQLPQVPASPKWNPDIRGNGFELLKMHGLPDNGRVVSLVPYRKADGLAMMFTHNSEDGHIKAEDKPFAVPNDGQPHEYIIGFPMKGKDGDGDVFVCVDGELKFQAALADLKLTTTDVTVVRLGFVAWGDNVGGSLLIDKVLMYVPSLPDVYVDEKTGADTNDGATPETALASVVRAAEVARPGTTVHIAEGIYRGALKLRSDGRAGQPIKFVGKGSDKTAIVGSIRADSLTWTQHKDKIYKADVTKLKDGSGYVGTWSLAKAPRYVCKSKAPGDCTKKYHLARSPN</sequence>
<dbReference type="InterPro" id="IPR011050">
    <property type="entry name" value="Pectin_lyase_fold/virulence"/>
</dbReference>
<dbReference type="AlphaFoldDB" id="A0A0G4GUU6"/>
<dbReference type="InParanoid" id="A0A0G4GUU6"/>
<accession>A0A0G4GUU6</accession>
<keyword evidence="1" id="KW-0732">Signal</keyword>
<reference evidence="2 3" key="1">
    <citation type="submission" date="2014-11" db="EMBL/GenBank/DDBJ databases">
        <authorList>
            <person name="Zhu J."/>
            <person name="Qi W."/>
            <person name="Song R."/>
        </authorList>
    </citation>
    <scope>NUCLEOTIDE SEQUENCE [LARGE SCALE GENOMIC DNA]</scope>
</reference>
<organism evidence="2 3">
    <name type="scientific">Vitrella brassicaformis (strain CCMP3155)</name>
    <dbReference type="NCBI Taxonomy" id="1169540"/>
    <lineage>
        <taxon>Eukaryota</taxon>
        <taxon>Sar</taxon>
        <taxon>Alveolata</taxon>
        <taxon>Colpodellida</taxon>
        <taxon>Vitrellaceae</taxon>
        <taxon>Vitrella</taxon>
    </lineage>
</organism>
<dbReference type="Proteomes" id="UP000041254">
    <property type="component" value="Unassembled WGS sequence"/>
</dbReference>
<proteinExistence type="predicted"/>
<name>A0A0G4GUU6_VITBC</name>
<evidence type="ECO:0000256" key="1">
    <source>
        <dbReference type="SAM" id="SignalP"/>
    </source>
</evidence>
<dbReference type="InterPro" id="IPR012334">
    <property type="entry name" value="Pectin_lyas_fold"/>
</dbReference>